<keyword evidence="2" id="KW-1185">Reference proteome</keyword>
<comment type="caution">
    <text evidence="1">The sequence shown here is derived from an EMBL/GenBank/DDBJ whole genome shotgun (WGS) entry which is preliminary data.</text>
</comment>
<accession>A0A420VS47</accession>
<dbReference type="OrthoDB" id="1257455at2"/>
<evidence type="ECO:0000313" key="2">
    <source>
        <dbReference type="Proteomes" id="UP000282423"/>
    </source>
</evidence>
<evidence type="ECO:0000313" key="1">
    <source>
        <dbReference type="EMBL" id="RKO69134.1"/>
    </source>
</evidence>
<dbReference type="Proteomes" id="UP000282423">
    <property type="component" value="Unassembled WGS sequence"/>
</dbReference>
<reference evidence="1 2" key="1">
    <citation type="submission" date="2018-10" db="EMBL/GenBank/DDBJ databases">
        <title>Sphingobacterium sp. M05W1-28.</title>
        <authorList>
            <person name="Cai H."/>
        </authorList>
    </citation>
    <scope>NUCLEOTIDE SEQUENCE [LARGE SCALE GENOMIC DNA]</scope>
    <source>
        <strain evidence="1 2">M05W1-28</strain>
    </source>
</reference>
<dbReference type="EMBL" id="RBWS01000022">
    <property type="protein sequence ID" value="RKO69134.1"/>
    <property type="molecule type" value="Genomic_DNA"/>
</dbReference>
<sequence>MVIRTIIITCLLINIFLLKAAFAQHKKLDLDRAYSFIIADGEIERIIIKDSLLLKLHGSLYELKGTLNLDAKDWEVDKTKRIIKERAQSDSWLVMTESLDSLPMSTVPFPTNRFSIAVFRGITKNQIETADVARRIDRHVADSGF</sequence>
<organism evidence="1 2">
    <name type="scientific">Sphingobacterium puteale</name>
    <dbReference type="NCBI Taxonomy" id="2420510"/>
    <lineage>
        <taxon>Bacteria</taxon>
        <taxon>Pseudomonadati</taxon>
        <taxon>Bacteroidota</taxon>
        <taxon>Sphingobacteriia</taxon>
        <taxon>Sphingobacteriales</taxon>
        <taxon>Sphingobacteriaceae</taxon>
        <taxon>Sphingobacterium</taxon>
    </lineage>
</organism>
<proteinExistence type="predicted"/>
<gene>
    <name evidence="1" type="ORF">D7322_23145</name>
</gene>
<protein>
    <submittedName>
        <fullName evidence="1">Uncharacterized protein</fullName>
    </submittedName>
</protein>
<name>A0A420VS47_9SPHI</name>
<dbReference type="AlphaFoldDB" id="A0A420VS47"/>
<dbReference type="RefSeq" id="WP_121126568.1">
    <property type="nucleotide sequence ID" value="NZ_RBWS01000022.1"/>
</dbReference>